<dbReference type="PANTHER" id="PTHR24221:SF654">
    <property type="entry name" value="ATP-BINDING CASSETTE SUB-FAMILY B MEMBER 6"/>
    <property type="match status" value="1"/>
</dbReference>
<evidence type="ECO:0000259" key="3">
    <source>
        <dbReference type="PROSITE" id="PS50893"/>
    </source>
</evidence>
<dbReference type="GO" id="GO:0016887">
    <property type="term" value="F:ATP hydrolysis activity"/>
    <property type="evidence" value="ECO:0007669"/>
    <property type="project" value="InterPro"/>
</dbReference>
<dbReference type="Gene3D" id="3.40.50.300">
    <property type="entry name" value="P-loop containing nucleotide triphosphate hydrolases"/>
    <property type="match status" value="2"/>
</dbReference>
<dbReference type="GO" id="GO:0005524">
    <property type="term" value="F:ATP binding"/>
    <property type="evidence" value="ECO:0007669"/>
    <property type="project" value="UniProtKB-KW"/>
</dbReference>
<evidence type="ECO:0000256" key="1">
    <source>
        <dbReference type="ARBA" id="ARBA00022741"/>
    </source>
</evidence>
<dbReference type="Pfam" id="PF00005">
    <property type="entry name" value="ABC_tran"/>
    <property type="match status" value="1"/>
</dbReference>
<organism evidence="4 5">
    <name type="scientific">Dubosiella newyorkensis</name>
    <dbReference type="NCBI Taxonomy" id="1862672"/>
    <lineage>
        <taxon>Bacteria</taxon>
        <taxon>Bacillati</taxon>
        <taxon>Bacillota</taxon>
        <taxon>Erysipelotrichia</taxon>
        <taxon>Erysipelotrichales</taxon>
        <taxon>Erysipelotrichaceae</taxon>
        <taxon>Dubosiella</taxon>
    </lineage>
</organism>
<dbReference type="SMART" id="SM00382">
    <property type="entry name" value="AAA"/>
    <property type="match status" value="1"/>
</dbReference>
<dbReference type="GO" id="GO:0042626">
    <property type="term" value="F:ATPase-coupled transmembrane transporter activity"/>
    <property type="evidence" value="ECO:0007669"/>
    <property type="project" value="TreeGrafter"/>
</dbReference>
<dbReference type="STRING" id="1862672.BO225_06525"/>
<keyword evidence="5" id="KW-1185">Reference proteome</keyword>
<dbReference type="Proteomes" id="UP000186705">
    <property type="component" value="Unassembled WGS sequence"/>
</dbReference>
<dbReference type="CDD" id="cd03228">
    <property type="entry name" value="ABCC_MRP_Like"/>
    <property type="match status" value="1"/>
</dbReference>
<dbReference type="InterPro" id="IPR003439">
    <property type="entry name" value="ABC_transporter-like_ATP-bd"/>
</dbReference>
<dbReference type="InterPro" id="IPR003593">
    <property type="entry name" value="AAA+_ATPase"/>
</dbReference>
<proteinExistence type="predicted"/>
<dbReference type="InterPro" id="IPR039421">
    <property type="entry name" value="Type_1_exporter"/>
</dbReference>
<keyword evidence="1" id="KW-0547">Nucleotide-binding</keyword>
<keyword evidence="2" id="KW-0067">ATP-binding</keyword>
<dbReference type="InterPro" id="IPR027417">
    <property type="entry name" value="P-loop_NTPase"/>
</dbReference>
<sequence>MEETLKENHCFPASLQIDSISFDHVWFKFPDQEILKDFSYTFLSGRSYLVRAPSGFGKSTLLQLILGIYEPSSGRIVYNGTSGYTTDALLENIAWMPQSQELIHGTVEENITFSSSPQKKDQRAIDLKGNINVLSGGQKQRVLLDRILQQNKDWNLLDEPTTGMDPGLQEQVLKDILGLKKTCIVVMHTENQAILSLFDEVVDLAP</sequence>
<protein>
    <recommendedName>
        <fullName evidence="3">ABC transporter domain-containing protein</fullName>
    </recommendedName>
</protein>
<evidence type="ECO:0000256" key="2">
    <source>
        <dbReference type="ARBA" id="ARBA00022840"/>
    </source>
</evidence>
<feature type="domain" description="ABC transporter" evidence="3">
    <location>
        <begin position="20"/>
        <end position="206"/>
    </location>
</feature>
<dbReference type="PANTHER" id="PTHR24221">
    <property type="entry name" value="ATP-BINDING CASSETTE SUB-FAMILY B"/>
    <property type="match status" value="1"/>
</dbReference>
<gene>
    <name evidence="4" type="ORF">BO225_06525</name>
</gene>
<reference evidence="4 5" key="1">
    <citation type="submission" date="2016-11" db="EMBL/GenBank/DDBJ databases">
        <title>Description of two novel members of the family Erysipelotrichaceae: Ileibacterium lipovorans gen. nov., sp. nov. and Dubosiella newyorkensis, gen. nov., sp. nov.</title>
        <authorList>
            <person name="Cox L.M."/>
            <person name="Sohn J."/>
            <person name="Tyrrell K.L."/>
            <person name="Citron D.M."/>
            <person name="Lawson P.A."/>
            <person name="Patel N.B."/>
            <person name="Iizumi T."/>
            <person name="Perez-Perez G.I."/>
            <person name="Goldstein E.J."/>
            <person name="Blaser M.J."/>
        </authorList>
    </citation>
    <scope>NUCLEOTIDE SEQUENCE [LARGE SCALE GENOMIC DNA]</scope>
    <source>
        <strain evidence="4 5">NYU-BL-A4</strain>
    </source>
</reference>
<evidence type="ECO:0000313" key="5">
    <source>
        <dbReference type="Proteomes" id="UP000186705"/>
    </source>
</evidence>
<dbReference type="SUPFAM" id="SSF52540">
    <property type="entry name" value="P-loop containing nucleoside triphosphate hydrolases"/>
    <property type="match status" value="1"/>
</dbReference>
<comment type="caution">
    <text evidence="4">The sequence shown here is derived from an EMBL/GenBank/DDBJ whole genome shotgun (WGS) entry which is preliminary data.</text>
</comment>
<accession>A0A1U7NMJ7</accession>
<evidence type="ECO:0000313" key="4">
    <source>
        <dbReference type="EMBL" id="OLU46418.1"/>
    </source>
</evidence>
<dbReference type="EMBL" id="MPKA01000065">
    <property type="protein sequence ID" value="OLU46418.1"/>
    <property type="molecule type" value="Genomic_DNA"/>
</dbReference>
<dbReference type="PROSITE" id="PS50893">
    <property type="entry name" value="ABC_TRANSPORTER_2"/>
    <property type="match status" value="1"/>
</dbReference>
<name>A0A1U7NMJ7_9FIRM</name>
<dbReference type="AlphaFoldDB" id="A0A1U7NMJ7"/>